<sequence>MKQLRTLAIAFVLAVGAVSFAGAQSKVAHINVQQLVEDMPEMKAARAELEKLEKQYSADLQSSGQELQNKIKLYESEAAGKSEDENRKRAEEVQGMQSNIMQARQTAEQELQKKQMELIQPILEKAQKAIQKVGRAQGFQYVLDSSPNSGILLADGKDLLADVKKELGF</sequence>
<accession>A0A1K1RDR3</accession>
<dbReference type="SMART" id="SM00935">
    <property type="entry name" value="OmpH"/>
    <property type="match status" value="1"/>
</dbReference>
<organism evidence="5 6">
    <name type="scientific">Sinomicrobium oceani</name>
    <dbReference type="NCBI Taxonomy" id="1150368"/>
    <lineage>
        <taxon>Bacteria</taxon>
        <taxon>Pseudomonadati</taxon>
        <taxon>Bacteroidota</taxon>
        <taxon>Flavobacteriia</taxon>
        <taxon>Flavobacteriales</taxon>
        <taxon>Flavobacteriaceae</taxon>
        <taxon>Sinomicrobium</taxon>
    </lineage>
</organism>
<feature type="signal peptide" evidence="4">
    <location>
        <begin position="1"/>
        <end position="23"/>
    </location>
</feature>
<gene>
    <name evidence="5" type="ORF">SAMN02927921_03432</name>
</gene>
<dbReference type="PANTHER" id="PTHR35089">
    <property type="entry name" value="CHAPERONE PROTEIN SKP"/>
    <property type="match status" value="1"/>
</dbReference>
<dbReference type="InterPro" id="IPR024930">
    <property type="entry name" value="Skp_dom_sf"/>
</dbReference>
<dbReference type="GO" id="GO:0050821">
    <property type="term" value="P:protein stabilization"/>
    <property type="evidence" value="ECO:0007669"/>
    <property type="project" value="TreeGrafter"/>
</dbReference>
<evidence type="ECO:0000256" key="4">
    <source>
        <dbReference type="SAM" id="SignalP"/>
    </source>
</evidence>
<name>A0A1K1RDR3_9FLAO</name>
<evidence type="ECO:0000313" key="6">
    <source>
        <dbReference type="Proteomes" id="UP000182248"/>
    </source>
</evidence>
<keyword evidence="6" id="KW-1185">Reference proteome</keyword>
<dbReference type="GO" id="GO:0005829">
    <property type="term" value="C:cytosol"/>
    <property type="evidence" value="ECO:0007669"/>
    <property type="project" value="TreeGrafter"/>
</dbReference>
<dbReference type="Pfam" id="PF03938">
    <property type="entry name" value="OmpH"/>
    <property type="match status" value="1"/>
</dbReference>
<dbReference type="SUPFAM" id="SSF111384">
    <property type="entry name" value="OmpH-like"/>
    <property type="match status" value="1"/>
</dbReference>
<feature type="chain" id="PRO_5013358033" evidence="4">
    <location>
        <begin position="24"/>
        <end position="169"/>
    </location>
</feature>
<dbReference type="OrthoDB" id="1524711at2"/>
<dbReference type="EMBL" id="FPJE01000023">
    <property type="protein sequence ID" value="SFW70192.1"/>
    <property type="molecule type" value="Genomic_DNA"/>
</dbReference>
<keyword evidence="2 4" id="KW-0732">Signal</keyword>
<protein>
    <submittedName>
        <fullName evidence="5">Periplasmic chaperone for outer membrane proteins Skp</fullName>
    </submittedName>
</protein>
<evidence type="ECO:0000256" key="3">
    <source>
        <dbReference type="SAM" id="Coils"/>
    </source>
</evidence>
<evidence type="ECO:0000256" key="2">
    <source>
        <dbReference type="ARBA" id="ARBA00022729"/>
    </source>
</evidence>
<keyword evidence="3" id="KW-0175">Coiled coil</keyword>
<dbReference type="Proteomes" id="UP000182248">
    <property type="component" value="Unassembled WGS sequence"/>
</dbReference>
<proteinExistence type="inferred from homology"/>
<dbReference type="AlphaFoldDB" id="A0A1K1RDR3"/>
<dbReference type="GO" id="GO:0051082">
    <property type="term" value="F:unfolded protein binding"/>
    <property type="evidence" value="ECO:0007669"/>
    <property type="project" value="InterPro"/>
</dbReference>
<reference evidence="5 6" key="1">
    <citation type="submission" date="2016-11" db="EMBL/GenBank/DDBJ databases">
        <authorList>
            <person name="Jaros S."/>
            <person name="Januszkiewicz K."/>
            <person name="Wedrychowicz H."/>
        </authorList>
    </citation>
    <scope>NUCLEOTIDE SEQUENCE [LARGE SCALE GENOMIC DNA]</scope>
    <source>
        <strain evidence="5 6">CGMCC 1.12145</strain>
    </source>
</reference>
<dbReference type="RefSeq" id="WP_072318663.1">
    <property type="nucleotide sequence ID" value="NZ_FPJE01000023.1"/>
</dbReference>
<comment type="similarity">
    <text evidence="1">Belongs to the Skp family.</text>
</comment>
<dbReference type="Gene3D" id="3.30.910.20">
    <property type="entry name" value="Skp domain"/>
    <property type="match status" value="1"/>
</dbReference>
<dbReference type="STRING" id="1150368.SAMN02927921_03432"/>
<feature type="coiled-coil region" evidence="3">
    <location>
        <begin position="32"/>
        <end position="113"/>
    </location>
</feature>
<evidence type="ECO:0000256" key="1">
    <source>
        <dbReference type="ARBA" id="ARBA00009091"/>
    </source>
</evidence>
<dbReference type="InterPro" id="IPR005632">
    <property type="entry name" value="Chaperone_Skp"/>
</dbReference>
<evidence type="ECO:0000313" key="5">
    <source>
        <dbReference type="EMBL" id="SFW70192.1"/>
    </source>
</evidence>
<dbReference type="PANTHER" id="PTHR35089:SF1">
    <property type="entry name" value="CHAPERONE PROTEIN SKP"/>
    <property type="match status" value="1"/>
</dbReference>